<evidence type="ECO:0000313" key="4">
    <source>
        <dbReference type="Proteomes" id="UP000014760"/>
    </source>
</evidence>
<dbReference type="GO" id="GO:0006310">
    <property type="term" value="P:DNA recombination"/>
    <property type="evidence" value="ECO:0007669"/>
    <property type="project" value="UniProtKB-ARBA"/>
</dbReference>
<dbReference type="GO" id="GO:0003676">
    <property type="term" value="F:nucleic acid binding"/>
    <property type="evidence" value="ECO:0007669"/>
    <property type="project" value="InterPro"/>
</dbReference>
<dbReference type="SUPFAM" id="SSF54928">
    <property type="entry name" value="RNA-binding domain, RBD"/>
    <property type="match status" value="1"/>
</dbReference>
<evidence type="ECO:0000313" key="2">
    <source>
        <dbReference type="EMBL" id="ELT92150.1"/>
    </source>
</evidence>
<dbReference type="EMBL" id="AMQN01002874">
    <property type="status" value="NOT_ANNOTATED_CDS"/>
    <property type="molecule type" value="Genomic_DNA"/>
</dbReference>
<dbReference type="EnsemblMetazoa" id="CapteT215010">
    <property type="protein sequence ID" value="CapteP215010"/>
    <property type="gene ID" value="CapteG215010"/>
</dbReference>
<dbReference type="EMBL" id="KB310235">
    <property type="protein sequence ID" value="ELT92150.1"/>
    <property type="molecule type" value="Genomic_DNA"/>
</dbReference>
<reference evidence="2 4" key="2">
    <citation type="journal article" date="2013" name="Nature">
        <title>Insights into bilaterian evolution from three spiralian genomes.</title>
        <authorList>
            <person name="Simakov O."/>
            <person name="Marletaz F."/>
            <person name="Cho S.J."/>
            <person name="Edsinger-Gonzales E."/>
            <person name="Havlak P."/>
            <person name="Hellsten U."/>
            <person name="Kuo D.H."/>
            <person name="Larsson T."/>
            <person name="Lv J."/>
            <person name="Arendt D."/>
            <person name="Savage R."/>
            <person name="Osoegawa K."/>
            <person name="de Jong P."/>
            <person name="Grimwood J."/>
            <person name="Chapman J.A."/>
            <person name="Shapiro H."/>
            <person name="Aerts A."/>
            <person name="Otillar R.P."/>
            <person name="Terry A.Y."/>
            <person name="Boore J.L."/>
            <person name="Grigoriev I.V."/>
            <person name="Lindberg D.R."/>
            <person name="Seaver E.C."/>
            <person name="Weisblat D.A."/>
            <person name="Putnam N.H."/>
            <person name="Rokhsar D.S."/>
        </authorList>
    </citation>
    <scope>NUCLEOTIDE SEQUENCE</scope>
    <source>
        <strain evidence="2 4">I ESC-2004</strain>
    </source>
</reference>
<dbReference type="OMA" id="PAYECRS"/>
<dbReference type="Pfam" id="PF25517">
    <property type="entry name" value="DSRM_RDM1"/>
    <property type="match status" value="1"/>
</dbReference>
<organism evidence="2">
    <name type="scientific">Capitella teleta</name>
    <name type="common">Polychaete worm</name>
    <dbReference type="NCBI Taxonomy" id="283909"/>
    <lineage>
        <taxon>Eukaryota</taxon>
        <taxon>Metazoa</taxon>
        <taxon>Spiralia</taxon>
        <taxon>Lophotrochozoa</taxon>
        <taxon>Annelida</taxon>
        <taxon>Polychaeta</taxon>
        <taxon>Sedentaria</taxon>
        <taxon>Scolecida</taxon>
        <taxon>Capitellidae</taxon>
        <taxon>Capitella</taxon>
    </lineage>
</organism>
<dbReference type="GO" id="GO:0005730">
    <property type="term" value="C:nucleolus"/>
    <property type="evidence" value="ECO:0007669"/>
    <property type="project" value="TreeGrafter"/>
</dbReference>
<proteinExistence type="predicted"/>
<evidence type="ECO:0000259" key="1">
    <source>
        <dbReference type="Pfam" id="PF25517"/>
    </source>
</evidence>
<dbReference type="InterPro" id="IPR035979">
    <property type="entry name" value="RBD_domain_sf"/>
</dbReference>
<reference evidence="3" key="3">
    <citation type="submission" date="2015-06" db="UniProtKB">
        <authorList>
            <consortium name="EnsemblMetazoa"/>
        </authorList>
    </citation>
    <scope>IDENTIFICATION</scope>
</reference>
<dbReference type="InterPro" id="IPR040224">
    <property type="entry name" value="RDM1"/>
</dbReference>
<dbReference type="HOGENOM" id="CLU_085746_1_0_1"/>
<dbReference type="OrthoDB" id="6287754at2759"/>
<dbReference type="GO" id="GO:0006302">
    <property type="term" value="P:double-strand break repair"/>
    <property type="evidence" value="ECO:0007669"/>
    <property type="project" value="UniProtKB-ARBA"/>
</dbReference>
<dbReference type="Proteomes" id="UP000014760">
    <property type="component" value="Unassembled WGS sequence"/>
</dbReference>
<dbReference type="InterPro" id="IPR042525">
    <property type="entry name" value="Rad52_Rad59_Rad22_sf"/>
</dbReference>
<dbReference type="STRING" id="283909.R7TM25"/>
<accession>R7TM25</accession>
<reference evidence="4" key="1">
    <citation type="submission" date="2012-12" db="EMBL/GenBank/DDBJ databases">
        <authorList>
            <person name="Hellsten U."/>
            <person name="Grimwood J."/>
            <person name="Chapman J.A."/>
            <person name="Shapiro H."/>
            <person name="Aerts A."/>
            <person name="Otillar R.P."/>
            <person name="Terry A.Y."/>
            <person name="Boore J.L."/>
            <person name="Simakov O."/>
            <person name="Marletaz F."/>
            <person name="Cho S.-J."/>
            <person name="Edsinger-Gonzales E."/>
            <person name="Havlak P."/>
            <person name="Kuo D.-H."/>
            <person name="Larsson T."/>
            <person name="Lv J."/>
            <person name="Arendt D."/>
            <person name="Savage R."/>
            <person name="Osoegawa K."/>
            <person name="de Jong P."/>
            <person name="Lindberg D.R."/>
            <person name="Seaver E.C."/>
            <person name="Weisblat D.A."/>
            <person name="Putnam N.H."/>
            <person name="Grigoriev I.V."/>
            <person name="Rokhsar D.S."/>
        </authorList>
    </citation>
    <scope>NUCLEOTIDE SEQUENCE</scope>
    <source>
        <strain evidence="4">I ESC-2004</strain>
    </source>
</reference>
<dbReference type="AlphaFoldDB" id="R7TM25"/>
<dbReference type="Gene3D" id="3.30.390.80">
    <property type="entry name" value="DNA repair protein Rad52/59/22"/>
    <property type="match status" value="1"/>
</dbReference>
<evidence type="ECO:0000313" key="3">
    <source>
        <dbReference type="EnsemblMetazoa" id="CapteP215010"/>
    </source>
</evidence>
<dbReference type="InterPro" id="IPR057652">
    <property type="entry name" value="DSRM_RDM1"/>
</dbReference>
<keyword evidence="4" id="KW-1185">Reference proteome</keyword>
<dbReference type="PANTHER" id="PTHR31164">
    <property type="entry name" value="RAD52 MOTIF-CONTAINING PROTEIN 1"/>
    <property type="match status" value="1"/>
</dbReference>
<feature type="domain" description="DM1" evidence="1">
    <location>
        <begin position="104"/>
        <end position="199"/>
    </location>
</feature>
<dbReference type="SUPFAM" id="SSF54768">
    <property type="entry name" value="dsRNA-binding domain-like"/>
    <property type="match status" value="1"/>
</dbReference>
<protein>
    <recommendedName>
        <fullName evidence="1">DM1 domain-containing protein</fullName>
    </recommendedName>
</protein>
<dbReference type="PANTHER" id="PTHR31164:SF1">
    <property type="entry name" value="RAD52 MOTIF-CONTAINING PROTEIN 1"/>
    <property type="match status" value="1"/>
</dbReference>
<name>R7TM25_CAPTE</name>
<gene>
    <name evidence="2" type="ORF">CAPTEDRAFT_215010</name>
</gene>
<sequence length="267" mass="30487">MQCEVIDFYRPVENNRKIFIAKLPTPSENFDPKNFLHKTFSKYGIIYQISVIEGTPSAAVGSSDASAAKIDLSGRLWCKGKILPVSFAKKFNSKDGERQELYYTKSFELANYYLGFNGWTLQHVKSECKDLSDFSSNQGRRIFKTVVKLTLPTFRLHSFGSGVSEAKFNTKDDSEKCNCFWKNRKLSYQLAVQNAFSKLVLVLLNNGKVFPEINTTVEENLKDEPFLDMDNLLQVNNLDSDPEEEEIEVDEEDLEVLLDLLKDSSQD</sequence>